<feature type="transmembrane region" description="Helical" evidence="1">
    <location>
        <begin position="27"/>
        <end position="48"/>
    </location>
</feature>
<protein>
    <submittedName>
        <fullName evidence="2">Uncharacterized protein</fullName>
    </submittedName>
</protein>
<keyword evidence="3" id="KW-1185">Reference proteome</keyword>
<evidence type="ECO:0000256" key="1">
    <source>
        <dbReference type="SAM" id="Phobius"/>
    </source>
</evidence>
<proteinExistence type="predicted"/>
<accession>A0A1X6ZZY0</accession>
<reference evidence="3" key="1">
    <citation type="submission" date="2017-03" db="EMBL/GenBank/DDBJ databases">
        <authorList>
            <person name="Rodrigo-Torres L."/>
            <person name="Arahal R.D."/>
            <person name="Lucena T."/>
        </authorList>
    </citation>
    <scope>NUCLEOTIDE SEQUENCE [LARGE SCALE GENOMIC DNA]</scope>
    <source>
        <strain evidence="3">CECT 8411</strain>
    </source>
</reference>
<dbReference type="Proteomes" id="UP000193778">
    <property type="component" value="Unassembled WGS sequence"/>
</dbReference>
<keyword evidence="1" id="KW-0472">Membrane</keyword>
<dbReference type="OrthoDB" id="7709579at2"/>
<dbReference type="EMBL" id="FWFP01000010">
    <property type="protein sequence ID" value="SLN66070.1"/>
    <property type="molecule type" value="Genomic_DNA"/>
</dbReference>
<evidence type="ECO:0000313" key="3">
    <source>
        <dbReference type="Proteomes" id="UP000193778"/>
    </source>
</evidence>
<keyword evidence="1" id="KW-1133">Transmembrane helix</keyword>
<keyword evidence="1" id="KW-0812">Transmembrane</keyword>
<gene>
    <name evidence="2" type="ORF">RUM8411_03294</name>
</gene>
<sequence length="53" mass="5517">MTRILFPTLIVAGPAAAHTEPHFHAHTSDYAALGLGLAVLAVIATVLISKLPK</sequence>
<dbReference type="AlphaFoldDB" id="A0A1X6ZZY0"/>
<dbReference type="RefSeq" id="WP_159453913.1">
    <property type="nucleotide sequence ID" value="NZ_FWFP01000010.1"/>
</dbReference>
<organism evidence="2 3">
    <name type="scientific">Ruegeria meonggei</name>
    <dbReference type="NCBI Taxonomy" id="1446476"/>
    <lineage>
        <taxon>Bacteria</taxon>
        <taxon>Pseudomonadati</taxon>
        <taxon>Pseudomonadota</taxon>
        <taxon>Alphaproteobacteria</taxon>
        <taxon>Rhodobacterales</taxon>
        <taxon>Roseobacteraceae</taxon>
        <taxon>Ruegeria</taxon>
    </lineage>
</organism>
<name>A0A1X6ZZY0_9RHOB</name>
<evidence type="ECO:0000313" key="2">
    <source>
        <dbReference type="EMBL" id="SLN66070.1"/>
    </source>
</evidence>